<dbReference type="EMBL" id="JABFYL010000036">
    <property type="protein sequence ID" value="NVN51427.1"/>
    <property type="molecule type" value="Genomic_DNA"/>
</dbReference>
<dbReference type="AlphaFoldDB" id="A0A850PRM9"/>
<keyword evidence="3" id="KW-1185">Reference proteome</keyword>
<feature type="signal peptide" evidence="1">
    <location>
        <begin position="1"/>
        <end position="26"/>
    </location>
</feature>
<accession>A0A850PRM9</accession>
<dbReference type="PROSITE" id="PS51257">
    <property type="entry name" value="PROKAR_LIPOPROTEIN"/>
    <property type="match status" value="1"/>
</dbReference>
<comment type="caution">
    <text evidence="2">The sequence shown here is derived from an EMBL/GenBank/DDBJ whole genome shotgun (WGS) entry which is preliminary data.</text>
</comment>
<protein>
    <recommendedName>
        <fullName evidence="4">Lipoprotein</fullName>
    </recommendedName>
</protein>
<evidence type="ECO:0000313" key="3">
    <source>
        <dbReference type="Proteomes" id="UP000570517"/>
    </source>
</evidence>
<evidence type="ECO:0008006" key="4">
    <source>
        <dbReference type="Google" id="ProtNLM"/>
    </source>
</evidence>
<evidence type="ECO:0000313" key="2">
    <source>
        <dbReference type="EMBL" id="NVN51427.1"/>
    </source>
</evidence>
<evidence type="ECO:0000256" key="1">
    <source>
        <dbReference type="SAM" id="SignalP"/>
    </source>
</evidence>
<sequence>MIRTVAATSAALSVLGACLSAPSAAAAEGDQTISVQNGQIRCLLSSNYQDLGRPMAICGRSDGGTFAVSRPPLNLAAVRATGEMFFAAGTIPGPESADVVLGTGQTYGANGWTVTTQDLRTLITYDDGGHGMRVNPVEAGAVWV</sequence>
<organism evidence="2 3">
    <name type="scientific">Mycolicibacterium hippocampi</name>
    <dbReference type="NCBI Taxonomy" id="659824"/>
    <lineage>
        <taxon>Bacteria</taxon>
        <taxon>Bacillati</taxon>
        <taxon>Actinomycetota</taxon>
        <taxon>Actinomycetes</taxon>
        <taxon>Mycobacteriales</taxon>
        <taxon>Mycobacteriaceae</taxon>
        <taxon>Mycolicibacterium</taxon>
    </lineage>
</organism>
<keyword evidence="1" id="KW-0732">Signal</keyword>
<feature type="chain" id="PRO_5032358637" description="Lipoprotein" evidence="1">
    <location>
        <begin position="27"/>
        <end position="144"/>
    </location>
</feature>
<gene>
    <name evidence="2" type="ORF">HLY00_2583</name>
</gene>
<dbReference type="RefSeq" id="WP_178359756.1">
    <property type="nucleotide sequence ID" value="NZ_JABFYL010000036.1"/>
</dbReference>
<name>A0A850PRM9_9MYCO</name>
<proteinExistence type="predicted"/>
<dbReference type="Proteomes" id="UP000570517">
    <property type="component" value="Unassembled WGS sequence"/>
</dbReference>
<reference evidence="2 3" key="1">
    <citation type="submission" date="2020-05" db="EMBL/GenBank/DDBJ databases">
        <title>Draft genome sequence of Mycobacterium hippocampi DL, isolated from European seabass, Dicentrarchus labrax, reared in fish farms.</title>
        <authorList>
            <person name="Stathopoulou P."/>
            <person name="Asimakis E."/>
            <person name="Tzokas K."/>
            <person name="Batargias C."/>
            <person name="Tsiamis G."/>
        </authorList>
    </citation>
    <scope>NUCLEOTIDE SEQUENCE [LARGE SCALE GENOMIC DNA]</scope>
    <source>
        <strain evidence="2 3">DL</strain>
    </source>
</reference>